<dbReference type="GO" id="GO:0008168">
    <property type="term" value="F:methyltransferase activity"/>
    <property type="evidence" value="ECO:0007669"/>
    <property type="project" value="UniProtKB-KW"/>
</dbReference>
<dbReference type="EMBL" id="SSWX01000003">
    <property type="protein sequence ID" value="THJ35544.1"/>
    <property type="molecule type" value="Genomic_DNA"/>
</dbReference>
<dbReference type="SUPFAM" id="SSF53335">
    <property type="entry name" value="S-adenosyl-L-methionine-dependent methyltransferases"/>
    <property type="match status" value="1"/>
</dbReference>
<dbReference type="Pfam" id="PF13489">
    <property type="entry name" value="Methyltransf_23"/>
    <property type="match status" value="1"/>
</dbReference>
<dbReference type="CDD" id="cd02440">
    <property type="entry name" value="AdoMet_MTases"/>
    <property type="match status" value="1"/>
</dbReference>
<dbReference type="Proteomes" id="UP000306236">
    <property type="component" value="Unassembled WGS sequence"/>
</dbReference>
<accession>A0A4S5BRX4</accession>
<dbReference type="PANTHER" id="PTHR43861">
    <property type="entry name" value="TRANS-ACONITATE 2-METHYLTRANSFERASE-RELATED"/>
    <property type="match status" value="1"/>
</dbReference>
<evidence type="ECO:0000313" key="2">
    <source>
        <dbReference type="Proteomes" id="UP000306236"/>
    </source>
</evidence>
<reference evidence="1 2" key="1">
    <citation type="submission" date="2019-04" db="EMBL/GenBank/DDBJ databases">
        <title>Lampropedia sp YIM MLB12 draf genome.</title>
        <authorList>
            <person name="Wang Y.-X."/>
        </authorList>
    </citation>
    <scope>NUCLEOTIDE SEQUENCE [LARGE SCALE GENOMIC DNA]</scope>
    <source>
        <strain evidence="1 2">YIM MLB12</strain>
    </source>
</reference>
<comment type="caution">
    <text evidence="1">The sequence shown here is derived from an EMBL/GenBank/DDBJ whole genome shotgun (WGS) entry which is preliminary data.</text>
</comment>
<sequence>MPNFFDRVIEAVRGPASFDDSQISNEWFKAHFFYATDLIHDWMGKELNLSQAKLLNFGCGDGISDLALMLRYGAKRIHGIDVRQEYKKLPTIAKEQLKLQRLPSGLTFETIKPSQPLAGKHQVDGIMSWSTFEHVQRDQVLPIAKDLLNCLRPGGLFFLQIEPLYYSAWGAHLRRYIDVPWVHLLISEDELWQRIQAYEGELDMGEVDYGFDDFGVDGYKRFVFKEYQHLNRLTADELIAIMREAGFEVVREQKNHMQDEPPAQLLTQYPREILTNNEILLLLRKPAA</sequence>
<keyword evidence="2" id="KW-1185">Reference proteome</keyword>
<protein>
    <submittedName>
        <fullName evidence="1">Methyltransferase domain-containing protein</fullName>
    </submittedName>
</protein>
<gene>
    <name evidence="1" type="ORF">E8K88_02815</name>
</gene>
<dbReference type="PANTHER" id="PTHR43861:SF6">
    <property type="entry name" value="METHYLTRANSFERASE TYPE 11"/>
    <property type="match status" value="1"/>
</dbReference>
<proteinExistence type="predicted"/>
<evidence type="ECO:0000313" key="1">
    <source>
        <dbReference type="EMBL" id="THJ35544.1"/>
    </source>
</evidence>
<dbReference type="OrthoDB" id="5447865at2"/>
<name>A0A4S5BRX4_9BURK</name>
<dbReference type="InterPro" id="IPR029063">
    <property type="entry name" value="SAM-dependent_MTases_sf"/>
</dbReference>
<dbReference type="AlphaFoldDB" id="A0A4S5BRX4"/>
<keyword evidence="1" id="KW-0489">Methyltransferase</keyword>
<keyword evidence="1" id="KW-0808">Transferase</keyword>
<dbReference type="GO" id="GO:0032259">
    <property type="term" value="P:methylation"/>
    <property type="evidence" value="ECO:0007669"/>
    <property type="project" value="UniProtKB-KW"/>
</dbReference>
<dbReference type="RefSeq" id="WP_136405143.1">
    <property type="nucleotide sequence ID" value="NZ_SSWX01000003.1"/>
</dbReference>
<dbReference type="Gene3D" id="3.40.50.150">
    <property type="entry name" value="Vaccinia Virus protein VP39"/>
    <property type="match status" value="1"/>
</dbReference>
<organism evidence="1 2">
    <name type="scientific">Lampropedia aestuarii</name>
    <dbReference type="NCBI Taxonomy" id="2562762"/>
    <lineage>
        <taxon>Bacteria</taxon>
        <taxon>Pseudomonadati</taxon>
        <taxon>Pseudomonadota</taxon>
        <taxon>Betaproteobacteria</taxon>
        <taxon>Burkholderiales</taxon>
        <taxon>Comamonadaceae</taxon>
        <taxon>Lampropedia</taxon>
    </lineage>
</organism>